<organism evidence="1 2">
    <name type="scientific">Aquarana catesbeiana</name>
    <name type="common">American bullfrog</name>
    <name type="synonym">Rana catesbeiana</name>
    <dbReference type="NCBI Taxonomy" id="8400"/>
    <lineage>
        <taxon>Eukaryota</taxon>
        <taxon>Metazoa</taxon>
        <taxon>Chordata</taxon>
        <taxon>Craniata</taxon>
        <taxon>Vertebrata</taxon>
        <taxon>Euteleostomi</taxon>
        <taxon>Amphibia</taxon>
        <taxon>Batrachia</taxon>
        <taxon>Anura</taxon>
        <taxon>Neobatrachia</taxon>
        <taxon>Ranoidea</taxon>
        <taxon>Ranidae</taxon>
        <taxon>Aquarana</taxon>
    </lineage>
</organism>
<reference evidence="2" key="1">
    <citation type="journal article" date="2017" name="Nat. Commun.">
        <title>The North American bullfrog draft genome provides insight into hormonal regulation of long noncoding RNA.</title>
        <authorList>
            <person name="Hammond S.A."/>
            <person name="Warren R.L."/>
            <person name="Vandervalk B.P."/>
            <person name="Kucuk E."/>
            <person name="Khan H."/>
            <person name="Gibb E.A."/>
            <person name="Pandoh P."/>
            <person name="Kirk H."/>
            <person name="Zhao Y."/>
            <person name="Jones M."/>
            <person name="Mungall A.J."/>
            <person name="Coope R."/>
            <person name="Pleasance S."/>
            <person name="Moore R.A."/>
            <person name="Holt R.A."/>
            <person name="Round J.M."/>
            <person name="Ohora S."/>
            <person name="Walle B.V."/>
            <person name="Veldhoen N."/>
            <person name="Helbing C.C."/>
            <person name="Birol I."/>
        </authorList>
    </citation>
    <scope>NUCLEOTIDE SEQUENCE [LARGE SCALE GENOMIC DNA]</scope>
</reference>
<sequence length="123" mass="14024">MAAEQTRRNERFNNNLENILSSALLFMQGHGLRLCDWPEPRDVTPAHAHGSRRSQHRLLKKRHEWPFLQSTCANAIMAQYTVNNSNSTHLGDIYSIYSIVFTKCSYVKCPMVASLILAFSSLV</sequence>
<proteinExistence type="predicted"/>
<protein>
    <submittedName>
        <fullName evidence="1">Uncharacterized protein</fullName>
    </submittedName>
</protein>
<evidence type="ECO:0000313" key="1">
    <source>
        <dbReference type="EMBL" id="PIO38611.1"/>
    </source>
</evidence>
<dbReference type="Proteomes" id="UP000228934">
    <property type="component" value="Unassembled WGS sequence"/>
</dbReference>
<keyword evidence="2" id="KW-1185">Reference proteome</keyword>
<evidence type="ECO:0000313" key="2">
    <source>
        <dbReference type="Proteomes" id="UP000228934"/>
    </source>
</evidence>
<accession>A0A2G9SGS0</accession>
<dbReference type="EMBL" id="KV925025">
    <property type="protein sequence ID" value="PIO38611.1"/>
    <property type="molecule type" value="Genomic_DNA"/>
</dbReference>
<name>A0A2G9SGS0_AQUCT</name>
<dbReference type="AlphaFoldDB" id="A0A2G9SGS0"/>
<gene>
    <name evidence="1" type="ORF">AB205_0167150</name>
</gene>